<evidence type="ECO:0000313" key="2">
    <source>
        <dbReference type="Proteomes" id="UP001500655"/>
    </source>
</evidence>
<dbReference type="Proteomes" id="UP001500655">
    <property type="component" value="Unassembled WGS sequence"/>
</dbReference>
<dbReference type="EMBL" id="BAAALS010000015">
    <property type="protein sequence ID" value="GAA1759093.1"/>
    <property type="molecule type" value="Genomic_DNA"/>
</dbReference>
<gene>
    <name evidence="1" type="ORF">GCM10009681_32920</name>
</gene>
<reference evidence="2" key="1">
    <citation type="journal article" date="2019" name="Int. J. Syst. Evol. Microbiol.">
        <title>The Global Catalogue of Microorganisms (GCM) 10K type strain sequencing project: providing services to taxonomists for standard genome sequencing and annotation.</title>
        <authorList>
            <consortium name="The Broad Institute Genomics Platform"/>
            <consortium name="The Broad Institute Genome Sequencing Center for Infectious Disease"/>
            <person name="Wu L."/>
            <person name="Ma J."/>
        </authorList>
    </citation>
    <scope>NUCLEOTIDE SEQUENCE [LARGE SCALE GENOMIC DNA]</scope>
    <source>
        <strain evidence="2">JCM 13249</strain>
    </source>
</reference>
<dbReference type="NCBIfam" id="NF040567">
    <property type="entry name" value="SCO2524_fam"/>
    <property type="match status" value="1"/>
</dbReference>
<dbReference type="InterPro" id="IPR049777">
    <property type="entry name" value="SCO2524-like"/>
</dbReference>
<accession>A0ABP4WSE7</accession>
<proteinExistence type="predicted"/>
<sequence>MKMEPRQQLLEVWEATVRMSWRDGVWHWGGRDGRNSIADAEQLLCLLMPATQLGHIFGIDQPDDTNEEILETLERLGNQSEIPRRLAAALTDYFNTYRDGGRPVFSGGSYFGSGEGRQAITQEQLDLDIVDSYAMSITLSLASIGFARVFQNAVTRDALRDEIRRLAELASERLSAAMVGLLRSFTISILDMDDPEGRVLVETINKSNEPRRVVVTQLRQRLRQTVAAFREVTIGSGQLPDLDALDSSTRLFECGWSWGVVENAPQVDTTEQVGEQPKGFALDSPYLYFTVVTMDAIEDLWSERTRILGLLNDEQQRLARALQLRYDLTRQYWATVASFGEQWPLEDIPWRTTDDKESDYFTLLVTSLAVKGFVTERGSDVELARVGNLLSELANRGRITRRPLGHDPAAVLHAPGQEFSLDGSDINGGPELTWSATEFAPLLLQRTATIAGLINTAVARNRLLELADDVWDHLEVRRLDFGIGRGLWDQPSQAFPTMELRYEIPSWYYTERVVHGLVLVARTLDRVPLRSERLTQVANDLLYEAEHLLDRVLLNTPSSGRSSLRAVRIKLDRARQIVDDRPGTSAVLANEVLRQLETLAAAVREVPGGN</sequence>
<evidence type="ECO:0000313" key="1">
    <source>
        <dbReference type="EMBL" id="GAA1759093.1"/>
    </source>
</evidence>
<name>A0ABP4WSE7_9ACTN</name>
<keyword evidence="2" id="KW-1185">Reference proteome</keyword>
<dbReference type="RefSeq" id="WP_344082458.1">
    <property type="nucleotide sequence ID" value="NZ_BAAALS010000015.1"/>
</dbReference>
<organism evidence="1 2">
    <name type="scientific">Luedemannella helvata</name>
    <dbReference type="NCBI Taxonomy" id="349315"/>
    <lineage>
        <taxon>Bacteria</taxon>
        <taxon>Bacillati</taxon>
        <taxon>Actinomycetota</taxon>
        <taxon>Actinomycetes</taxon>
        <taxon>Micromonosporales</taxon>
        <taxon>Micromonosporaceae</taxon>
        <taxon>Luedemannella</taxon>
    </lineage>
</organism>
<protein>
    <submittedName>
        <fullName evidence="1">SCO2524 family protein</fullName>
    </submittedName>
</protein>
<comment type="caution">
    <text evidence="1">The sequence shown here is derived from an EMBL/GenBank/DDBJ whole genome shotgun (WGS) entry which is preliminary data.</text>
</comment>